<gene>
    <name evidence="1" type="ORF">OUZ56_012726</name>
</gene>
<dbReference type="EMBL" id="JAOYFB010000002">
    <property type="protein sequence ID" value="KAK4007568.1"/>
    <property type="molecule type" value="Genomic_DNA"/>
</dbReference>
<name>A0ABQ9Z3V1_9CRUS</name>
<evidence type="ECO:0000313" key="1">
    <source>
        <dbReference type="EMBL" id="KAK4007568.1"/>
    </source>
</evidence>
<sequence>MPGLHSGSFKPNLVTLVWEDSWKESKPCELRIIEKGLGVKYTTNNDTIFHLWDPAKQLDYIYVMKNSSVCGNESLVAFYPVLGMYVLFFVQRYNTHREAVFKPNHLASEWSQLKQNVKV</sequence>
<proteinExistence type="predicted"/>
<reference evidence="1 2" key="1">
    <citation type="journal article" date="2023" name="Nucleic Acids Res.">
        <title>The hologenome of Daphnia magna reveals possible DNA methylation and microbiome-mediated evolution of the host genome.</title>
        <authorList>
            <person name="Chaturvedi A."/>
            <person name="Li X."/>
            <person name="Dhandapani V."/>
            <person name="Marshall H."/>
            <person name="Kissane S."/>
            <person name="Cuenca-Cambronero M."/>
            <person name="Asole G."/>
            <person name="Calvet F."/>
            <person name="Ruiz-Romero M."/>
            <person name="Marangio P."/>
            <person name="Guigo R."/>
            <person name="Rago D."/>
            <person name="Mirbahai L."/>
            <person name="Eastwood N."/>
            <person name="Colbourne J.K."/>
            <person name="Zhou J."/>
            <person name="Mallon E."/>
            <person name="Orsini L."/>
        </authorList>
    </citation>
    <scope>NUCLEOTIDE SEQUENCE [LARGE SCALE GENOMIC DNA]</scope>
    <source>
        <strain evidence="1">LRV0_1</strain>
    </source>
</reference>
<keyword evidence="2" id="KW-1185">Reference proteome</keyword>
<organism evidence="1 2">
    <name type="scientific">Daphnia magna</name>
    <dbReference type="NCBI Taxonomy" id="35525"/>
    <lineage>
        <taxon>Eukaryota</taxon>
        <taxon>Metazoa</taxon>
        <taxon>Ecdysozoa</taxon>
        <taxon>Arthropoda</taxon>
        <taxon>Crustacea</taxon>
        <taxon>Branchiopoda</taxon>
        <taxon>Diplostraca</taxon>
        <taxon>Cladocera</taxon>
        <taxon>Anomopoda</taxon>
        <taxon>Daphniidae</taxon>
        <taxon>Daphnia</taxon>
    </lineage>
</organism>
<accession>A0ABQ9Z3V1</accession>
<dbReference type="Proteomes" id="UP001234178">
    <property type="component" value="Unassembled WGS sequence"/>
</dbReference>
<evidence type="ECO:0000313" key="2">
    <source>
        <dbReference type="Proteomes" id="UP001234178"/>
    </source>
</evidence>
<protein>
    <submittedName>
        <fullName evidence="1">Uncharacterized protein</fullName>
    </submittedName>
</protein>
<comment type="caution">
    <text evidence="1">The sequence shown here is derived from an EMBL/GenBank/DDBJ whole genome shotgun (WGS) entry which is preliminary data.</text>
</comment>